<keyword evidence="7 10" id="KW-1133">Transmembrane helix</keyword>
<keyword evidence="5" id="KW-0479">Metal-binding</keyword>
<dbReference type="GeneID" id="106152673"/>
<evidence type="ECO:0000256" key="6">
    <source>
        <dbReference type="ARBA" id="ARBA00022801"/>
    </source>
</evidence>
<dbReference type="GO" id="GO:0016787">
    <property type="term" value="F:hydrolase activity"/>
    <property type="evidence" value="ECO:0007669"/>
    <property type="project" value="UniProtKB-KW"/>
</dbReference>
<dbReference type="SUPFAM" id="SSF56300">
    <property type="entry name" value="Metallo-dependent phosphatases"/>
    <property type="match status" value="1"/>
</dbReference>
<evidence type="ECO:0000259" key="11">
    <source>
        <dbReference type="Pfam" id="PF00149"/>
    </source>
</evidence>
<keyword evidence="8 10" id="KW-0472">Membrane</keyword>
<dbReference type="InterPro" id="IPR004843">
    <property type="entry name" value="Calcineurin-like_PHP"/>
</dbReference>
<dbReference type="FunCoup" id="A0A2R2MIX8">
    <property type="interactions" value="1012"/>
</dbReference>
<keyword evidence="6" id="KW-0378">Hydrolase</keyword>
<evidence type="ECO:0000256" key="5">
    <source>
        <dbReference type="ARBA" id="ARBA00022723"/>
    </source>
</evidence>
<evidence type="ECO:0000313" key="13">
    <source>
        <dbReference type="RefSeq" id="XP_023930154.1"/>
    </source>
</evidence>
<evidence type="ECO:0000256" key="1">
    <source>
        <dbReference type="ARBA" id="ARBA00001936"/>
    </source>
</evidence>
<name>A0A2R2MIX8_LINAN</name>
<dbReference type="OrthoDB" id="37597at2759"/>
<evidence type="ECO:0000256" key="3">
    <source>
        <dbReference type="ARBA" id="ARBA00008895"/>
    </source>
</evidence>
<keyword evidence="4 10" id="KW-0812">Transmembrane</keyword>
<sequence>MVVKLYWGRLSKLLLLVLLLFLYNEYLVYYVTLLQCAWPEMTTDHLDVMIDPGQGKPLKVMVIADTHLLGSFNGHWFDKLRREWQMQRSFQTTFSIHSPEVVFVLGDLFDEGKICSDQEFQETVARFHHMFAVDASSQIQVVVGNHDVGFHYMMTGHKINRFKKAFKTPSVRMMDIQGNLFVLANSMAFEGDGCDICQRAERQLQEISVRLKCAQGRYTAGHCEVEDPKYYTRPILLQHFPMYRTSDANCSGPDSAPIQEKYVKFRPKVDCLSEKASNRLLESVQPRLVLSAHTHHFCYRELPPHNTPEWTLPSFSWRNIKNPSFLLMKVSNNNYAISKCYLPDERTVIWTYIIGGVAILCWLIISYGRGMKFYFSKRDLIGRGRKDSEISYSD</sequence>
<dbReference type="GO" id="GO:0016020">
    <property type="term" value="C:membrane"/>
    <property type="evidence" value="ECO:0007669"/>
    <property type="project" value="UniProtKB-SubCell"/>
</dbReference>
<dbReference type="Proteomes" id="UP000085678">
    <property type="component" value="Unplaced"/>
</dbReference>
<dbReference type="STRING" id="7574.A0A2R2MIX8"/>
<dbReference type="KEGG" id="lak:106152673"/>
<evidence type="ECO:0000256" key="10">
    <source>
        <dbReference type="SAM" id="Phobius"/>
    </source>
</evidence>
<dbReference type="AlphaFoldDB" id="A0A2R2MIX8"/>
<evidence type="ECO:0000256" key="7">
    <source>
        <dbReference type="ARBA" id="ARBA00022989"/>
    </source>
</evidence>
<feature type="transmembrane region" description="Helical" evidence="10">
    <location>
        <begin position="349"/>
        <end position="368"/>
    </location>
</feature>
<comment type="cofactor">
    <cofactor evidence="1">
        <name>Mn(2+)</name>
        <dbReference type="ChEBI" id="CHEBI:29035"/>
    </cofactor>
</comment>
<reference evidence="13" key="1">
    <citation type="submission" date="2025-08" db="UniProtKB">
        <authorList>
            <consortium name="RefSeq"/>
        </authorList>
    </citation>
    <scope>IDENTIFICATION</scope>
    <source>
        <tissue evidence="13">Gonads</tissue>
    </source>
</reference>
<organism evidence="12 13">
    <name type="scientific">Lingula anatina</name>
    <name type="common">Brachiopod</name>
    <name type="synonym">Lingula unguis</name>
    <dbReference type="NCBI Taxonomy" id="7574"/>
    <lineage>
        <taxon>Eukaryota</taxon>
        <taxon>Metazoa</taxon>
        <taxon>Spiralia</taxon>
        <taxon>Lophotrochozoa</taxon>
        <taxon>Brachiopoda</taxon>
        <taxon>Linguliformea</taxon>
        <taxon>Lingulata</taxon>
        <taxon>Lingulida</taxon>
        <taxon>Linguloidea</taxon>
        <taxon>Lingulidae</taxon>
        <taxon>Lingula</taxon>
    </lineage>
</organism>
<dbReference type="Pfam" id="PF00149">
    <property type="entry name" value="Metallophos"/>
    <property type="match status" value="1"/>
</dbReference>
<dbReference type="RefSeq" id="XP_023930154.1">
    <property type="nucleotide sequence ID" value="XM_024074386.1"/>
</dbReference>
<feature type="domain" description="Calcineurin-like phosphoesterase" evidence="11">
    <location>
        <begin position="58"/>
        <end position="296"/>
    </location>
</feature>
<evidence type="ECO:0000256" key="9">
    <source>
        <dbReference type="ARBA" id="ARBA00023211"/>
    </source>
</evidence>
<protein>
    <submittedName>
        <fullName evidence="13">Metallophosphoesterase 1-like</fullName>
    </submittedName>
</protein>
<evidence type="ECO:0000256" key="4">
    <source>
        <dbReference type="ARBA" id="ARBA00022692"/>
    </source>
</evidence>
<dbReference type="GO" id="GO:0006506">
    <property type="term" value="P:GPI anchor biosynthetic process"/>
    <property type="evidence" value="ECO:0007669"/>
    <property type="project" value="InterPro"/>
</dbReference>
<evidence type="ECO:0000313" key="12">
    <source>
        <dbReference type="Proteomes" id="UP000085678"/>
    </source>
</evidence>
<gene>
    <name evidence="13" type="primary">LOC106152673</name>
</gene>
<dbReference type="Gene3D" id="3.60.21.10">
    <property type="match status" value="1"/>
</dbReference>
<dbReference type="InParanoid" id="A0A2R2MIX8"/>
<dbReference type="InterPro" id="IPR033308">
    <property type="entry name" value="PGAP5/Cdc1/Ted1"/>
</dbReference>
<proteinExistence type="inferred from homology"/>
<evidence type="ECO:0000256" key="2">
    <source>
        <dbReference type="ARBA" id="ARBA00004141"/>
    </source>
</evidence>
<dbReference type="GO" id="GO:0046872">
    <property type="term" value="F:metal ion binding"/>
    <property type="evidence" value="ECO:0007669"/>
    <property type="project" value="UniProtKB-KW"/>
</dbReference>
<evidence type="ECO:0000256" key="8">
    <source>
        <dbReference type="ARBA" id="ARBA00023136"/>
    </source>
</evidence>
<dbReference type="InterPro" id="IPR029052">
    <property type="entry name" value="Metallo-depent_PP-like"/>
</dbReference>
<dbReference type="PANTHER" id="PTHR13315">
    <property type="entry name" value="METALLO PHOSPHOESTERASE RELATED"/>
    <property type="match status" value="1"/>
</dbReference>
<keyword evidence="12" id="KW-1185">Reference proteome</keyword>
<comment type="subcellular location">
    <subcellularLocation>
        <location evidence="2">Membrane</location>
        <topology evidence="2">Multi-pass membrane protein</topology>
    </subcellularLocation>
</comment>
<comment type="similarity">
    <text evidence="3">Belongs to the metallophosphoesterase superfamily. MPPE1 family.</text>
</comment>
<accession>A0A2R2MIX8</accession>
<dbReference type="PANTHER" id="PTHR13315:SF0">
    <property type="entry name" value="METALLOPHOSPHOESTERASE 1"/>
    <property type="match status" value="1"/>
</dbReference>
<keyword evidence="9" id="KW-0464">Manganese</keyword>